<dbReference type="Proteomes" id="UP000003494">
    <property type="component" value="Unassembled WGS sequence"/>
</dbReference>
<feature type="transmembrane region" description="Helical" evidence="1">
    <location>
        <begin position="14"/>
        <end position="39"/>
    </location>
</feature>
<protein>
    <submittedName>
        <fullName evidence="2">Uncharacterized protein</fullName>
    </submittedName>
</protein>
<reference evidence="2" key="1">
    <citation type="submission" date="2009-04" db="EMBL/GenBank/DDBJ databases">
        <authorList>
            <person name="Weinstock G."/>
            <person name="Sodergren E."/>
            <person name="Clifton S."/>
            <person name="Fulton L."/>
            <person name="Fulton B."/>
            <person name="Courtney L."/>
            <person name="Fronick C."/>
            <person name="Harrison M."/>
            <person name="Strong C."/>
            <person name="Farmer C."/>
            <person name="Delahaunty K."/>
            <person name="Markovic C."/>
            <person name="Hall O."/>
            <person name="Minx P."/>
            <person name="Tomlinson C."/>
            <person name="Mitreva M."/>
            <person name="Nelson J."/>
            <person name="Hou S."/>
            <person name="Wollam A."/>
            <person name="Pepin K.H."/>
            <person name="Johnson M."/>
            <person name="Bhonagiri V."/>
            <person name="Nash W.E."/>
            <person name="Warren W."/>
            <person name="Chinwalla A."/>
            <person name="Mardis E.R."/>
            <person name="Wilson R.K."/>
        </authorList>
    </citation>
    <scope>NUCLEOTIDE SEQUENCE [LARGE SCALE GENOMIC DNA]</scope>
    <source>
        <strain evidence="2">DSM 14600</strain>
    </source>
</reference>
<evidence type="ECO:0000256" key="1">
    <source>
        <dbReference type="SAM" id="Phobius"/>
    </source>
</evidence>
<dbReference type="HOGENOM" id="CLU_3066184_0_0_9"/>
<dbReference type="STRING" id="626523.GCWU000342_02244"/>
<proteinExistence type="predicted"/>
<dbReference type="RefSeq" id="WP_006907220.1">
    <property type="nucleotide sequence ID" value="NZ_GG665867.1"/>
</dbReference>
<dbReference type="EMBL" id="ACIP02000007">
    <property type="protein sequence ID" value="EEP27549.1"/>
    <property type="molecule type" value="Genomic_DNA"/>
</dbReference>
<gene>
    <name evidence="2" type="ORF">GCWU000342_02244</name>
</gene>
<name>C4GDS0_9FIRM</name>
<keyword evidence="1" id="KW-1133">Transmembrane helix</keyword>
<evidence type="ECO:0000313" key="3">
    <source>
        <dbReference type="Proteomes" id="UP000003494"/>
    </source>
</evidence>
<comment type="caution">
    <text evidence="2">The sequence shown here is derived from an EMBL/GenBank/DDBJ whole genome shotgun (WGS) entry which is preliminary data.</text>
</comment>
<organism evidence="2 3">
    <name type="scientific">Shuttleworthella satelles DSM 14600</name>
    <dbReference type="NCBI Taxonomy" id="626523"/>
    <lineage>
        <taxon>Bacteria</taxon>
        <taxon>Bacillati</taxon>
        <taxon>Bacillota</taxon>
        <taxon>Clostridia</taxon>
        <taxon>Lachnospirales</taxon>
        <taxon>Lachnospiraceae</taxon>
        <taxon>Shuttleworthella</taxon>
    </lineage>
</organism>
<accession>C4GDS0</accession>
<keyword evidence="1" id="KW-0812">Transmembrane</keyword>
<evidence type="ECO:0000313" key="2">
    <source>
        <dbReference type="EMBL" id="EEP27549.1"/>
    </source>
</evidence>
<keyword evidence="1" id="KW-0472">Membrane</keyword>
<dbReference type="AlphaFoldDB" id="C4GDS0"/>
<keyword evidence="3" id="KW-1185">Reference proteome</keyword>
<sequence>MLDLSALMIRILDIFLLLSLGAIYLVGLLAFGLACYRILFPRGLHGGHRLTRK</sequence>